<evidence type="ECO:0000313" key="8">
    <source>
        <dbReference type="Proteomes" id="UP000606008"/>
    </source>
</evidence>
<sequence length="330" mass="36517">MKIAFFSTLPFEKGWFEQFRGQHQITYIPEVLSLDSASLATGHQAVCAFVNDDLGRPVLLALKALGIRVVGMRCVGLDNVDQPAMAELNMTLLHVPGYSPYAVAEQAVTLMLGFVRHLTEAHDRVREGNFAIDGLMGRDLHGKTVGVVGTGHIGKVFIRIMQGFGCHMLAYDICPDHQLLATDVNYVPLDDLFSRSDIVALHCPLSPQTRHLINAQTLALMEPGTLLINTSRGGLVDTEAVLDALDSGQLAGYAADVYEDERAYFHYDFSAHPITDNRLNRLRQHPHVLLTAHQGFLTEEALKQLAKSLIRQFSYYDNQQTALITKASMC</sequence>
<dbReference type="RefSeq" id="WP_166691946.1">
    <property type="nucleotide sequence ID" value="NZ_WAEL01000003.1"/>
</dbReference>
<dbReference type="InterPro" id="IPR058205">
    <property type="entry name" value="D-LDH-like"/>
</dbReference>
<dbReference type="Gene3D" id="3.40.50.720">
    <property type="entry name" value="NAD(P)-binding Rossmann-like Domain"/>
    <property type="match status" value="2"/>
</dbReference>
<dbReference type="PROSITE" id="PS00670">
    <property type="entry name" value="D_2_HYDROXYACID_DH_2"/>
    <property type="match status" value="1"/>
</dbReference>
<dbReference type="PROSITE" id="PS00065">
    <property type="entry name" value="D_2_HYDROXYACID_DH_1"/>
    <property type="match status" value="1"/>
</dbReference>
<dbReference type="InterPro" id="IPR029752">
    <property type="entry name" value="D-isomer_DH_CS1"/>
</dbReference>
<feature type="domain" description="D-isomer specific 2-hydroxyacid dehydrogenase catalytic" evidence="5">
    <location>
        <begin position="18"/>
        <end position="314"/>
    </location>
</feature>
<reference evidence="8" key="2">
    <citation type="submission" date="2023-07" db="EMBL/GenBank/DDBJ databases">
        <authorList>
            <person name="Jung D.-H."/>
        </authorList>
    </citation>
    <scope>NUCLEOTIDE SEQUENCE [LARGE SCALE GENOMIC DNA]</scope>
    <source>
        <strain evidence="8">JA-25</strain>
    </source>
</reference>
<evidence type="ECO:0000259" key="5">
    <source>
        <dbReference type="Pfam" id="PF00389"/>
    </source>
</evidence>
<gene>
    <name evidence="7" type="ORF">F7231_11160</name>
</gene>
<dbReference type="Pfam" id="PF00389">
    <property type="entry name" value="2-Hacid_dh"/>
    <property type="match status" value="1"/>
</dbReference>
<evidence type="ECO:0000256" key="1">
    <source>
        <dbReference type="ARBA" id="ARBA00005854"/>
    </source>
</evidence>
<evidence type="ECO:0000256" key="4">
    <source>
        <dbReference type="RuleBase" id="RU003719"/>
    </source>
</evidence>
<dbReference type="InterPro" id="IPR036291">
    <property type="entry name" value="NAD(P)-bd_dom_sf"/>
</dbReference>
<dbReference type="SUPFAM" id="SSF52283">
    <property type="entry name" value="Formate/glycerate dehydrogenase catalytic domain-like"/>
    <property type="match status" value="1"/>
</dbReference>
<proteinExistence type="inferred from homology"/>
<evidence type="ECO:0000259" key="6">
    <source>
        <dbReference type="Pfam" id="PF02826"/>
    </source>
</evidence>
<dbReference type="Proteomes" id="UP000606008">
    <property type="component" value="Unassembled WGS sequence"/>
</dbReference>
<dbReference type="InterPro" id="IPR006140">
    <property type="entry name" value="D-isomer_DH_NAD-bd"/>
</dbReference>
<protein>
    <submittedName>
        <fullName evidence="7">2-hydroxyacid dehydrogenase</fullName>
    </submittedName>
</protein>
<dbReference type="PANTHER" id="PTHR43026">
    <property type="entry name" value="2-HYDROXYACID DEHYDROGENASE HOMOLOG 1-RELATED"/>
    <property type="match status" value="1"/>
</dbReference>
<keyword evidence="2 4" id="KW-0560">Oxidoreductase</keyword>
<dbReference type="Pfam" id="PF02826">
    <property type="entry name" value="2-Hacid_dh_C"/>
    <property type="match status" value="1"/>
</dbReference>
<evidence type="ECO:0000256" key="2">
    <source>
        <dbReference type="ARBA" id="ARBA00023002"/>
    </source>
</evidence>
<organism evidence="7 8">
    <name type="scientific">Fibrivirga algicola</name>
    <dbReference type="NCBI Taxonomy" id="2950420"/>
    <lineage>
        <taxon>Bacteria</taxon>
        <taxon>Pseudomonadati</taxon>
        <taxon>Bacteroidota</taxon>
        <taxon>Cytophagia</taxon>
        <taxon>Cytophagales</taxon>
        <taxon>Spirosomataceae</taxon>
        <taxon>Fibrivirga</taxon>
    </lineage>
</organism>
<dbReference type="PANTHER" id="PTHR43026:SF1">
    <property type="entry name" value="2-HYDROXYACID DEHYDROGENASE HOMOLOG 1-RELATED"/>
    <property type="match status" value="1"/>
</dbReference>
<dbReference type="CDD" id="cd12183">
    <property type="entry name" value="LDH_like_2"/>
    <property type="match status" value="1"/>
</dbReference>
<dbReference type="EMBL" id="WAEL01000003">
    <property type="protein sequence ID" value="NID10730.1"/>
    <property type="molecule type" value="Genomic_DNA"/>
</dbReference>
<dbReference type="SUPFAM" id="SSF51735">
    <property type="entry name" value="NAD(P)-binding Rossmann-fold domains"/>
    <property type="match status" value="1"/>
</dbReference>
<keyword evidence="3" id="KW-0520">NAD</keyword>
<accession>A0ABX0QEB6</accession>
<name>A0ABX0QEB6_9BACT</name>
<keyword evidence="8" id="KW-1185">Reference proteome</keyword>
<dbReference type="InterPro" id="IPR006139">
    <property type="entry name" value="D-isomer_2_OHA_DH_cat_dom"/>
</dbReference>
<reference evidence="8" key="1">
    <citation type="submission" date="2019-09" db="EMBL/GenBank/DDBJ databases">
        <authorList>
            <person name="Jung D.-H."/>
        </authorList>
    </citation>
    <scope>NUCLEOTIDE SEQUENCE [LARGE SCALE GENOMIC DNA]</scope>
    <source>
        <strain evidence="8">JA-25</strain>
    </source>
</reference>
<comment type="caution">
    <text evidence="7">The sequence shown here is derived from an EMBL/GenBank/DDBJ whole genome shotgun (WGS) entry which is preliminary data.</text>
</comment>
<evidence type="ECO:0000313" key="7">
    <source>
        <dbReference type="EMBL" id="NID10730.1"/>
    </source>
</evidence>
<feature type="domain" description="D-isomer specific 2-hydroxyacid dehydrogenase NAD-binding" evidence="6">
    <location>
        <begin position="108"/>
        <end position="295"/>
    </location>
</feature>
<dbReference type="InterPro" id="IPR029753">
    <property type="entry name" value="D-isomer_DH_CS"/>
</dbReference>
<evidence type="ECO:0000256" key="3">
    <source>
        <dbReference type="ARBA" id="ARBA00023027"/>
    </source>
</evidence>
<comment type="similarity">
    <text evidence="1 4">Belongs to the D-isomer specific 2-hydroxyacid dehydrogenase family.</text>
</comment>